<reference evidence="2 3" key="1">
    <citation type="submission" date="2024-03" db="EMBL/GenBank/DDBJ databases">
        <authorList>
            <consortium name="ELIXIR-Norway"/>
            <consortium name="Elixir Norway"/>
        </authorList>
    </citation>
    <scope>NUCLEOTIDE SEQUENCE [LARGE SCALE GENOMIC DNA]</scope>
</reference>
<organism evidence="2 3">
    <name type="scientific">Sphagnum jensenii</name>
    <dbReference type="NCBI Taxonomy" id="128206"/>
    <lineage>
        <taxon>Eukaryota</taxon>
        <taxon>Viridiplantae</taxon>
        <taxon>Streptophyta</taxon>
        <taxon>Embryophyta</taxon>
        <taxon>Bryophyta</taxon>
        <taxon>Sphagnophytina</taxon>
        <taxon>Sphagnopsida</taxon>
        <taxon>Sphagnales</taxon>
        <taxon>Sphagnaceae</taxon>
        <taxon>Sphagnum</taxon>
    </lineage>
</organism>
<accession>A0ABP1B5N9</accession>
<dbReference type="CDD" id="cd15482">
    <property type="entry name" value="Sialidase_non-viral"/>
    <property type="match status" value="1"/>
</dbReference>
<sequence length="152" mass="16297">MEENPEEDTQMWSVFENETSPFPQSALVKEEYLFELGAVPFPSCHASSIAEPLLLANGKLLCGSSVEGWNTEGAWMEVTSDAGQSWVKHGPIYVPDVPMGAIQPVPFVAQGIIPVLLRASDGIGRICMASSLDEGVTWSIATPTDLVNCNSG</sequence>
<evidence type="ECO:0000259" key="1">
    <source>
        <dbReference type="Pfam" id="PF13088"/>
    </source>
</evidence>
<feature type="domain" description="Sialidase" evidence="1">
    <location>
        <begin position="51"/>
        <end position="152"/>
    </location>
</feature>
<dbReference type="PANTHER" id="PTHR43752:SF2">
    <property type="entry name" value="BNR_ASP-BOX REPEAT FAMILY PROTEIN"/>
    <property type="match status" value="1"/>
</dbReference>
<dbReference type="EMBL" id="OZ023703">
    <property type="protein sequence ID" value="CAK9870472.1"/>
    <property type="molecule type" value="Genomic_DNA"/>
</dbReference>
<dbReference type="Proteomes" id="UP001497522">
    <property type="component" value="Chromosome 2"/>
</dbReference>
<gene>
    <name evidence="2" type="ORF">CSSPJE1EN2_LOCUS13140</name>
</gene>
<dbReference type="InterPro" id="IPR036278">
    <property type="entry name" value="Sialidase_sf"/>
</dbReference>
<keyword evidence="3" id="KW-1185">Reference proteome</keyword>
<evidence type="ECO:0000313" key="2">
    <source>
        <dbReference type="EMBL" id="CAK9870472.1"/>
    </source>
</evidence>
<proteinExistence type="predicted"/>
<dbReference type="Pfam" id="PF13088">
    <property type="entry name" value="BNR_2"/>
    <property type="match status" value="1"/>
</dbReference>
<dbReference type="Gene3D" id="2.120.10.10">
    <property type="match status" value="1"/>
</dbReference>
<dbReference type="InterPro" id="IPR011040">
    <property type="entry name" value="Sialidase"/>
</dbReference>
<protein>
    <recommendedName>
        <fullName evidence="1">Sialidase domain-containing protein</fullName>
    </recommendedName>
</protein>
<name>A0ABP1B5N9_9BRYO</name>
<evidence type="ECO:0000313" key="3">
    <source>
        <dbReference type="Proteomes" id="UP001497522"/>
    </source>
</evidence>
<dbReference type="PANTHER" id="PTHR43752">
    <property type="entry name" value="BNR/ASP-BOX REPEAT FAMILY PROTEIN"/>
    <property type="match status" value="1"/>
</dbReference>
<dbReference type="SUPFAM" id="SSF50939">
    <property type="entry name" value="Sialidases"/>
    <property type="match status" value="1"/>
</dbReference>